<gene>
    <name evidence="1" type="ORF">VTL71DRAFT_8878</name>
</gene>
<evidence type="ECO:0000313" key="1">
    <source>
        <dbReference type="EMBL" id="KAL2060826.1"/>
    </source>
</evidence>
<organism evidence="1 2">
    <name type="scientific">Oculimacula yallundae</name>
    <dbReference type="NCBI Taxonomy" id="86028"/>
    <lineage>
        <taxon>Eukaryota</taxon>
        <taxon>Fungi</taxon>
        <taxon>Dikarya</taxon>
        <taxon>Ascomycota</taxon>
        <taxon>Pezizomycotina</taxon>
        <taxon>Leotiomycetes</taxon>
        <taxon>Helotiales</taxon>
        <taxon>Ploettnerulaceae</taxon>
        <taxon>Oculimacula</taxon>
    </lineage>
</organism>
<dbReference type="Gene3D" id="2.60.120.200">
    <property type="match status" value="1"/>
</dbReference>
<protein>
    <submittedName>
        <fullName evidence="1">Uncharacterized protein</fullName>
    </submittedName>
</protein>
<name>A0ABR4BUN5_9HELO</name>
<comment type="caution">
    <text evidence="1">The sequence shown here is derived from an EMBL/GenBank/DDBJ whole genome shotgun (WGS) entry which is preliminary data.</text>
</comment>
<evidence type="ECO:0000313" key="2">
    <source>
        <dbReference type="Proteomes" id="UP001595075"/>
    </source>
</evidence>
<dbReference type="PANTHER" id="PTHR35332:SF2">
    <property type="entry name" value="REGULATION OF ENOLASE PROTEIN 1"/>
    <property type="match status" value="1"/>
</dbReference>
<dbReference type="InterPro" id="IPR009784">
    <property type="entry name" value="DUF1349"/>
</dbReference>
<sequence length="236" mass="26140">MSTSTSQIPFQIFPSSLDISAPSPTTTTFSLSPDPSYETDIWRKPSNPVSNPKGPISTFNAPIIYKSIPLSKFKRCRVTFEASYKTLYDQGGIVFVLPEETKTAKDIAETSKWLKTGVEFVEEKAWVGTVGCDRWADWSLTSAGIRDGKGEGRKVVTIELEKNAEAGTLWVYVVEEDGTRTPARENTWLLSSEGNGGSPDREVWVGVFAATPILDGRDKTGALCVDFWDWELELQD</sequence>
<dbReference type="Proteomes" id="UP001595075">
    <property type="component" value="Unassembled WGS sequence"/>
</dbReference>
<dbReference type="EMBL" id="JAZHXI010000020">
    <property type="protein sequence ID" value="KAL2060826.1"/>
    <property type="molecule type" value="Genomic_DNA"/>
</dbReference>
<accession>A0ABR4BUN5</accession>
<keyword evidence="2" id="KW-1185">Reference proteome</keyword>
<reference evidence="1 2" key="1">
    <citation type="journal article" date="2024" name="Commun. Biol.">
        <title>Comparative genomic analysis of thermophilic fungi reveals convergent evolutionary adaptations and gene losses.</title>
        <authorList>
            <person name="Steindorff A.S."/>
            <person name="Aguilar-Pontes M.V."/>
            <person name="Robinson A.J."/>
            <person name="Andreopoulos B."/>
            <person name="LaButti K."/>
            <person name="Kuo A."/>
            <person name="Mondo S."/>
            <person name="Riley R."/>
            <person name="Otillar R."/>
            <person name="Haridas S."/>
            <person name="Lipzen A."/>
            <person name="Grimwood J."/>
            <person name="Schmutz J."/>
            <person name="Clum A."/>
            <person name="Reid I.D."/>
            <person name="Moisan M.C."/>
            <person name="Butler G."/>
            <person name="Nguyen T.T.M."/>
            <person name="Dewar K."/>
            <person name="Conant G."/>
            <person name="Drula E."/>
            <person name="Henrissat B."/>
            <person name="Hansel C."/>
            <person name="Singer S."/>
            <person name="Hutchinson M.I."/>
            <person name="de Vries R.P."/>
            <person name="Natvig D.O."/>
            <person name="Powell A.J."/>
            <person name="Tsang A."/>
            <person name="Grigoriev I.V."/>
        </authorList>
    </citation>
    <scope>NUCLEOTIDE SEQUENCE [LARGE SCALE GENOMIC DNA]</scope>
    <source>
        <strain evidence="1 2">CBS 494.80</strain>
    </source>
</reference>
<proteinExistence type="predicted"/>
<dbReference type="PANTHER" id="PTHR35332">
    <property type="entry name" value="REGULATION OF ENOLASE PROTEIN 1"/>
    <property type="match status" value="1"/>
</dbReference>
<dbReference type="Pfam" id="PF07081">
    <property type="entry name" value="DUF1349"/>
    <property type="match status" value="1"/>
</dbReference>